<gene>
    <name evidence="1" type="ORF">UFOPK3720_01121</name>
</gene>
<evidence type="ECO:0000313" key="1">
    <source>
        <dbReference type="EMBL" id="CAB4938246.1"/>
    </source>
</evidence>
<sequence length="294" mass="32592">MPESEWQPLAAAHAARARPWIEDRLARRAEGKPHAVDDFLFEYYAFSPNKLATWHPGFGIVLEGLAAQPYLARAGYRAEGEGVTADLAWLEGKQPRLDLAIRILAGTASRAPVTGCFGLHEWAMVYGQGQSEVRHAYLPLRVTTSEITRTVDEVGLRCTHIDAYRFFTPEAMPLNPTTPTRETQPEMEQPGCLHAGMDLYKYAFWFSPYVSSELVADCFELARGARSLDMAASPYDCTDLGLVPIRVETPAGRREYAAAQQGLMNRAEPIRTRLLAGLEALHRAGLNALSHNAH</sequence>
<dbReference type="EMBL" id="CAFBNB010000215">
    <property type="protein sequence ID" value="CAB4938246.1"/>
    <property type="molecule type" value="Genomic_DNA"/>
</dbReference>
<proteinExistence type="predicted"/>
<protein>
    <submittedName>
        <fullName evidence="1">Unannotated protein</fullName>
    </submittedName>
</protein>
<organism evidence="1">
    <name type="scientific">freshwater metagenome</name>
    <dbReference type="NCBI Taxonomy" id="449393"/>
    <lineage>
        <taxon>unclassified sequences</taxon>
        <taxon>metagenomes</taxon>
        <taxon>ecological metagenomes</taxon>
    </lineage>
</organism>
<accession>A0A6J7J569</accession>
<reference evidence="1" key="1">
    <citation type="submission" date="2020-05" db="EMBL/GenBank/DDBJ databases">
        <authorList>
            <person name="Chiriac C."/>
            <person name="Salcher M."/>
            <person name="Ghai R."/>
            <person name="Kavagutti S V."/>
        </authorList>
    </citation>
    <scope>NUCLEOTIDE SEQUENCE</scope>
</reference>
<dbReference type="AlphaFoldDB" id="A0A6J7J569"/>
<name>A0A6J7J569_9ZZZZ</name>